<geneLocation type="plasmid" evidence="5 6">
    <name>unnamed2</name>
</geneLocation>
<dbReference type="PANTHER" id="PTHR43782:SF3">
    <property type="entry name" value="ARGINASE"/>
    <property type="match status" value="1"/>
</dbReference>
<dbReference type="EMBL" id="CP095063">
    <property type="protein sequence ID" value="UOQ68816.1"/>
    <property type="molecule type" value="Genomic_DNA"/>
</dbReference>
<gene>
    <name evidence="5" type="ORF">MUN86_25425</name>
</gene>
<dbReference type="Proteomes" id="UP000830401">
    <property type="component" value="Plasmid unnamed2"/>
</dbReference>
<accession>A0ABY4GDE8</accession>
<dbReference type="RefSeq" id="WP_245126386.1">
    <property type="nucleotide sequence ID" value="NZ_CP095063.1"/>
</dbReference>
<keyword evidence="5" id="KW-0614">Plasmid</keyword>
<reference evidence="5" key="1">
    <citation type="submission" date="2022-04" db="EMBL/GenBank/DDBJ databases">
        <title>Hymenobacter sp. isolated from the air.</title>
        <authorList>
            <person name="Won M."/>
            <person name="Lee C.-M."/>
            <person name="Woen H.-Y."/>
            <person name="Kwon S.-W."/>
        </authorList>
    </citation>
    <scope>NUCLEOTIDE SEQUENCE</scope>
    <source>
        <strain evidence="5">5420S-77</strain>
        <plasmid evidence="5">unnamed2</plasmid>
    </source>
</reference>
<dbReference type="InterPro" id="IPR006035">
    <property type="entry name" value="Ureohydrolase"/>
</dbReference>
<keyword evidence="6" id="KW-1185">Reference proteome</keyword>
<dbReference type="PANTHER" id="PTHR43782">
    <property type="entry name" value="ARGINASE"/>
    <property type="match status" value="1"/>
</dbReference>
<dbReference type="PRINTS" id="PR00116">
    <property type="entry name" value="ARGINASE"/>
</dbReference>
<evidence type="ECO:0000256" key="3">
    <source>
        <dbReference type="ARBA" id="ARBA00023211"/>
    </source>
</evidence>
<proteinExistence type="inferred from homology"/>
<dbReference type="InterPro" id="IPR023696">
    <property type="entry name" value="Ureohydrolase_dom_sf"/>
</dbReference>
<protein>
    <submittedName>
        <fullName evidence="5">Arginase family protein</fullName>
    </submittedName>
</protein>
<evidence type="ECO:0000256" key="1">
    <source>
        <dbReference type="ARBA" id="ARBA00022723"/>
    </source>
</evidence>
<evidence type="ECO:0000256" key="2">
    <source>
        <dbReference type="ARBA" id="ARBA00022801"/>
    </source>
</evidence>
<evidence type="ECO:0000313" key="5">
    <source>
        <dbReference type="EMBL" id="UOQ68816.1"/>
    </source>
</evidence>
<name>A0ABY4GDE8_9BACT</name>
<dbReference type="Pfam" id="PF00491">
    <property type="entry name" value="Arginase"/>
    <property type="match status" value="1"/>
</dbReference>
<comment type="similarity">
    <text evidence="4">Belongs to the arginase family.</text>
</comment>
<dbReference type="Gene3D" id="3.40.800.10">
    <property type="entry name" value="Ureohydrolase domain"/>
    <property type="match status" value="1"/>
</dbReference>
<keyword evidence="3" id="KW-0464">Manganese</keyword>
<dbReference type="SUPFAM" id="SSF52768">
    <property type="entry name" value="Arginase/deacetylase"/>
    <property type="match status" value="1"/>
</dbReference>
<evidence type="ECO:0000313" key="6">
    <source>
        <dbReference type="Proteomes" id="UP000830401"/>
    </source>
</evidence>
<evidence type="ECO:0000256" key="4">
    <source>
        <dbReference type="PROSITE-ProRule" id="PRU00742"/>
    </source>
</evidence>
<dbReference type="PROSITE" id="PS51409">
    <property type="entry name" value="ARGINASE_2"/>
    <property type="match status" value="1"/>
</dbReference>
<dbReference type="CDD" id="cd09999">
    <property type="entry name" value="Arginase-like_1"/>
    <property type="match status" value="1"/>
</dbReference>
<keyword evidence="2" id="KW-0378">Hydrolase</keyword>
<keyword evidence="1" id="KW-0479">Metal-binding</keyword>
<sequence length="192" mass="20258">MDPETGVRNAKAIADYSLQLAACVAGLVQEGIFPVVLGGDCSILIGNMLGLKQIGTYGLFFLDGHTDYAWPGLSASGGAAGMDLALVTGRGPTQLTNLGGLSPYVRAEHAWCVGNRDEDEAYLAAMAASTIHYTDLATVRKLGPHACAQAFLHHVRSAKLDGFWIHFDVDVLDSTLMPAVDSPQPGACLTRN</sequence>
<organism evidence="5 6">
    <name type="scientific">Hymenobacter volaticus</name>
    <dbReference type="NCBI Taxonomy" id="2932254"/>
    <lineage>
        <taxon>Bacteria</taxon>
        <taxon>Pseudomonadati</taxon>
        <taxon>Bacteroidota</taxon>
        <taxon>Cytophagia</taxon>
        <taxon>Cytophagales</taxon>
        <taxon>Hymenobacteraceae</taxon>
        <taxon>Hymenobacter</taxon>
    </lineage>
</organism>